<reference evidence="17 18" key="1">
    <citation type="submission" date="2017-05" db="EMBL/GenBank/DDBJ databases">
        <title>Butyricicoccus porcorum sp. nov. a butyrate-producing bacterium from the swine intestinal tract.</title>
        <authorList>
            <person name="Trachsel J."/>
            <person name="Humphrey S."/>
            <person name="Allen H.K."/>
        </authorList>
    </citation>
    <scope>NUCLEOTIDE SEQUENCE [LARGE SCALE GENOMIC DNA]</scope>
    <source>
        <strain evidence="17">BB10</strain>
    </source>
</reference>
<dbReference type="Gene3D" id="2.70.150.10">
    <property type="entry name" value="Calcium-transporting ATPase, cytoplasmic transduction domain A"/>
    <property type="match status" value="1"/>
</dbReference>
<dbReference type="InterPro" id="IPR001757">
    <property type="entry name" value="P_typ_ATPase"/>
</dbReference>
<evidence type="ECO:0000256" key="3">
    <source>
        <dbReference type="ARBA" id="ARBA00022448"/>
    </source>
</evidence>
<dbReference type="Pfam" id="PF00689">
    <property type="entry name" value="Cation_ATPase_C"/>
    <property type="match status" value="1"/>
</dbReference>
<gene>
    <name evidence="17" type="ORF">CBW42_00825</name>
</gene>
<organism evidence="17 18">
    <name type="scientific">Butyricicoccus porcorum</name>
    <dbReference type="NCBI Taxonomy" id="1945634"/>
    <lineage>
        <taxon>Bacteria</taxon>
        <taxon>Bacillati</taxon>
        <taxon>Bacillota</taxon>
        <taxon>Clostridia</taxon>
        <taxon>Eubacteriales</taxon>
        <taxon>Butyricicoccaceae</taxon>
        <taxon>Butyricicoccus</taxon>
    </lineage>
</organism>
<feature type="transmembrane region" description="Helical" evidence="15">
    <location>
        <begin position="670"/>
        <end position="691"/>
    </location>
</feature>
<feature type="transmembrane region" description="Helical" evidence="15">
    <location>
        <begin position="815"/>
        <end position="838"/>
    </location>
</feature>
<dbReference type="SMART" id="SM00831">
    <property type="entry name" value="Cation_ATPase_N"/>
    <property type="match status" value="1"/>
</dbReference>
<dbReference type="NCBIfam" id="TIGR01517">
    <property type="entry name" value="ATPase-IIB_Ca"/>
    <property type="match status" value="1"/>
</dbReference>
<name>A0A252F7V5_9FIRM</name>
<evidence type="ECO:0000256" key="4">
    <source>
        <dbReference type="ARBA" id="ARBA00022568"/>
    </source>
</evidence>
<feature type="transmembrane region" description="Helical" evidence="15">
    <location>
        <begin position="777"/>
        <end position="794"/>
    </location>
</feature>
<evidence type="ECO:0000256" key="11">
    <source>
        <dbReference type="ARBA" id="ARBA00022967"/>
    </source>
</evidence>
<protein>
    <recommendedName>
        <fullName evidence="2">P-type Ca(2+) transporter</fullName>
        <ecNumber evidence="2">7.2.2.10</ecNumber>
    </recommendedName>
</protein>
<keyword evidence="3" id="KW-0813">Transport</keyword>
<dbReference type="OrthoDB" id="9760364at2"/>
<sequence length="878" mass="94067">MVGTKGGMSMTGSGGLSAGEVRLSRQQHGANSLEKQAGSSLLSRFLEGFADPIIRILLIALAINVIFMLRGAPWFETAGIAIAVFLATFVSALSEYGSDAAFRRMQAEAAAVTCRVRRDGGQLYTIPADDIVCGDLVLLQAGERIPADGFLREGSLEVDQSALTGESHEIRKRPQAENSAADQTGLLFRGSVVVSGEGMMEVTTVGSKTMYGSMARQMQEDTRESPLHVRLEALASTISRLGMGAAILVAASDLSLSLFVQGGLMQGPAAIFQHILHAVTLAVTVLVVAVPEGLPMMITVVLSSNMVRMLRDHVLVRRLTGIETAGSMNILFTDKTGTLTCGRMTADMVFAGDGTRFDGIPAVRAGAPALYSRIFADCRCNTGAALSAGTVSGGNTTDRALLRAVLSMAAVEPPEQVGDKVPFDSRRKYAAVRLPARALTLVRGAPEILLPRCAQYLSPDGRVHSLSRDIPLRILREQAAEGGRVIAMAATDRTVTADHIPSGLTLTALIVLRDPVRPETPEAVCQLHTAGIRTVMLTGDHPDTAKAVARRCGLLASDTDLVIDSAQLAAWSDAELTQRLPQLAVIARAMPADKVRLVQAAQRAGMVAGMTGDGVNDAPALKLADVGFAMGSGTAVAREAGDIVITDDNLASIARAVLYGRTIFKSIRKFLVFQLTMNVCAVGVSIIGPLIGIDTPVTVMQMLWINLIMDTLAGLAFSGEPPLVEYMREPPKRRDEPVLNHYMNGQIVTTGAYTIALCTLFLWSQPVRQFFRYGYDPLRFLTAFFALFIFCGIFHAFNARTHRLNLFAHIGKNPLFVLIMGAVTVVQLALIYFGGALFRTTPLSLYELGAAALLALTVIPVDFSRKLLLRVRGAERNF</sequence>
<dbReference type="EC" id="7.2.2.10" evidence="2"/>
<dbReference type="GO" id="GO:0016887">
    <property type="term" value="F:ATP hydrolysis activity"/>
    <property type="evidence" value="ECO:0007669"/>
    <property type="project" value="InterPro"/>
</dbReference>
<dbReference type="PRINTS" id="PR00119">
    <property type="entry name" value="CATATPASE"/>
</dbReference>
<dbReference type="PROSITE" id="PS00154">
    <property type="entry name" value="ATPASE_E1_E2"/>
    <property type="match status" value="1"/>
</dbReference>
<feature type="domain" description="Cation-transporting P-type ATPase N-terminal" evidence="16">
    <location>
        <begin position="4"/>
        <end position="69"/>
    </location>
</feature>
<evidence type="ECO:0000256" key="9">
    <source>
        <dbReference type="ARBA" id="ARBA00022840"/>
    </source>
</evidence>
<dbReference type="Gene3D" id="3.40.1110.10">
    <property type="entry name" value="Calcium-transporting ATPase, cytoplasmic domain N"/>
    <property type="match status" value="1"/>
</dbReference>
<dbReference type="Pfam" id="PF00122">
    <property type="entry name" value="E1-E2_ATPase"/>
    <property type="match status" value="1"/>
</dbReference>
<dbReference type="InterPro" id="IPR059000">
    <property type="entry name" value="ATPase_P-type_domA"/>
</dbReference>
<dbReference type="InterPro" id="IPR036412">
    <property type="entry name" value="HAD-like_sf"/>
</dbReference>
<dbReference type="InterPro" id="IPR023299">
    <property type="entry name" value="ATPase_P-typ_cyto_dom_N"/>
</dbReference>
<dbReference type="PANTHER" id="PTHR24093">
    <property type="entry name" value="CATION TRANSPORTING ATPASE"/>
    <property type="match status" value="1"/>
</dbReference>
<feature type="transmembrane region" description="Helical" evidence="15">
    <location>
        <begin position="745"/>
        <end position="765"/>
    </location>
</feature>
<dbReference type="GO" id="GO:0005524">
    <property type="term" value="F:ATP binding"/>
    <property type="evidence" value="ECO:0007669"/>
    <property type="project" value="UniProtKB-KW"/>
</dbReference>
<dbReference type="InterPro" id="IPR018303">
    <property type="entry name" value="ATPase_P-typ_P_site"/>
</dbReference>
<dbReference type="InterPro" id="IPR006408">
    <property type="entry name" value="P-type_ATPase_IIB"/>
</dbReference>
<evidence type="ECO:0000256" key="14">
    <source>
        <dbReference type="ARBA" id="ARBA00023136"/>
    </source>
</evidence>
<comment type="caution">
    <text evidence="17">The sequence shown here is derived from an EMBL/GenBank/DDBJ whole genome shotgun (WGS) entry which is preliminary data.</text>
</comment>
<evidence type="ECO:0000313" key="17">
    <source>
        <dbReference type="EMBL" id="OUM21802.1"/>
    </source>
</evidence>
<keyword evidence="12 15" id="KW-1133">Transmembrane helix</keyword>
<dbReference type="SUPFAM" id="SSF81653">
    <property type="entry name" value="Calcium ATPase, transduction domain A"/>
    <property type="match status" value="1"/>
</dbReference>
<feature type="transmembrane region" description="Helical" evidence="15">
    <location>
        <begin position="241"/>
        <end position="263"/>
    </location>
</feature>
<keyword evidence="7" id="KW-0547">Nucleotide-binding</keyword>
<keyword evidence="6" id="KW-0479">Metal-binding</keyword>
<evidence type="ECO:0000256" key="7">
    <source>
        <dbReference type="ARBA" id="ARBA00022741"/>
    </source>
</evidence>
<keyword evidence="8" id="KW-0106">Calcium</keyword>
<dbReference type="GO" id="GO:0046872">
    <property type="term" value="F:metal ion binding"/>
    <property type="evidence" value="ECO:0007669"/>
    <property type="project" value="UniProtKB-KW"/>
</dbReference>
<feature type="transmembrane region" description="Helical" evidence="15">
    <location>
        <begin position="844"/>
        <end position="863"/>
    </location>
</feature>
<dbReference type="NCBIfam" id="TIGR01494">
    <property type="entry name" value="ATPase_P-type"/>
    <property type="match status" value="2"/>
</dbReference>
<keyword evidence="13" id="KW-0406">Ion transport</keyword>
<dbReference type="PANTHER" id="PTHR24093:SF477">
    <property type="entry name" value="CALCIUM-TRANSPORTING ATPASE"/>
    <property type="match status" value="1"/>
</dbReference>
<keyword evidence="10" id="KW-0460">Magnesium</keyword>
<comment type="subcellular location">
    <subcellularLocation>
        <location evidence="1">Membrane</location>
        <topology evidence="1">Multi-pass membrane protein</topology>
    </subcellularLocation>
</comment>
<feature type="transmembrane region" description="Helical" evidence="15">
    <location>
        <begin position="53"/>
        <end position="72"/>
    </location>
</feature>
<evidence type="ECO:0000256" key="13">
    <source>
        <dbReference type="ARBA" id="ARBA00023065"/>
    </source>
</evidence>
<feature type="transmembrane region" description="Helical" evidence="15">
    <location>
        <begin position="275"/>
        <end position="302"/>
    </location>
</feature>
<accession>A0A252F7V5</accession>
<keyword evidence="14 15" id="KW-0472">Membrane</keyword>
<evidence type="ECO:0000313" key="18">
    <source>
        <dbReference type="Proteomes" id="UP000194903"/>
    </source>
</evidence>
<dbReference type="Pfam" id="PF00690">
    <property type="entry name" value="Cation_ATPase_N"/>
    <property type="match status" value="1"/>
</dbReference>
<keyword evidence="5 15" id="KW-0812">Transmembrane</keyword>
<dbReference type="GO" id="GO:0005886">
    <property type="term" value="C:plasma membrane"/>
    <property type="evidence" value="ECO:0007669"/>
    <property type="project" value="TreeGrafter"/>
</dbReference>
<dbReference type="Gene3D" id="1.20.1110.10">
    <property type="entry name" value="Calcium-transporting ATPase, transmembrane domain"/>
    <property type="match status" value="2"/>
</dbReference>
<keyword evidence="18" id="KW-1185">Reference proteome</keyword>
<dbReference type="Gene3D" id="3.40.50.1000">
    <property type="entry name" value="HAD superfamily/HAD-like"/>
    <property type="match status" value="1"/>
</dbReference>
<dbReference type="InterPro" id="IPR008250">
    <property type="entry name" value="ATPase_P-typ_transduc_dom_A_sf"/>
</dbReference>
<dbReference type="Pfam" id="PF00702">
    <property type="entry name" value="Hydrolase"/>
    <property type="match status" value="1"/>
</dbReference>
<dbReference type="InterPro" id="IPR044492">
    <property type="entry name" value="P_typ_ATPase_HD_dom"/>
</dbReference>
<evidence type="ECO:0000256" key="8">
    <source>
        <dbReference type="ARBA" id="ARBA00022837"/>
    </source>
</evidence>
<feature type="transmembrane region" description="Helical" evidence="15">
    <location>
        <begin position="78"/>
        <end position="96"/>
    </location>
</feature>
<dbReference type="InterPro" id="IPR004014">
    <property type="entry name" value="ATPase_P-typ_cation-transptr_N"/>
</dbReference>
<dbReference type="InterPro" id="IPR023298">
    <property type="entry name" value="ATPase_P-typ_TM_dom_sf"/>
</dbReference>
<dbReference type="Proteomes" id="UP000194903">
    <property type="component" value="Unassembled WGS sequence"/>
</dbReference>
<keyword evidence="4" id="KW-0109">Calcium transport</keyword>
<keyword evidence="11" id="KW-1278">Translocase</keyword>
<dbReference type="GO" id="GO:0005388">
    <property type="term" value="F:P-type calcium transporter activity"/>
    <property type="evidence" value="ECO:0007669"/>
    <property type="project" value="UniProtKB-EC"/>
</dbReference>
<evidence type="ECO:0000256" key="15">
    <source>
        <dbReference type="SAM" id="Phobius"/>
    </source>
</evidence>
<evidence type="ECO:0000259" key="16">
    <source>
        <dbReference type="SMART" id="SM00831"/>
    </source>
</evidence>
<dbReference type="SFLD" id="SFLDF00027">
    <property type="entry name" value="p-type_atpase"/>
    <property type="match status" value="1"/>
</dbReference>
<evidence type="ECO:0000256" key="5">
    <source>
        <dbReference type="ARBA" id="ARBA00022692"/>
    </source>
</evidence>
<dbReference type="InterPro" id="IPR023214">
    <property type="entry name" value="HAD_sf"/>
</dbReference>
<evidence type="ECO:0000256" key="10">
    <source>
        <dbReference type="ARBA" id="ARBA00022842"/>
    </source>
</evidence>
<dbReference type="SUPFAM" id="SSF81665">
    <property type="entry name" value="Calcium ATPase, transmembrane domain M"/>
    <property type="match status" value="1"/>
</dbReference>
<dbReference type="PRINTS" id="PR00120">
    <property type="entry name" value="HATPASE"/>
</dbReference>
<evidence type="ECO:0000256" key="2">
    <source>
        <dbReference type="ARBA" id="ARBA00012790"/>
    </source>
</evidence>
<evidence type="ECO:0000256" key="6">
    <source>
        <dbReference type="ARBA" id="ARBA00022723"/>
    </source>
</evidence>
<dbReference type="SUPFAM" id="SSF81660">
    <property type="entry name" value="Metal cation-transporting ATPase, ATP-binding domain N"/>
    <property type="match status" value="1"/>
</dbReference>
<dbReference type="SFLD" id="SFLDS00003">
    <property type="entry name" value="Haloacid_Dehalogenase"/>
    <property type="match status" value="1"/>
</dbReference>
<dbReference type="AlphaFoldDB" id="A0A252F7V5"/>
<evidence type="ECO:0000256" key="1">
    <source>
        <dbReference type="ARBA" id="ARBA00004141"/>
    </source>
</evidence>
<evidence type="ECO:0000256" key="12">
    <source>
        <dbReference type="ARBA" id="ARBA00022989"/>
    </source>
</evidence>
<dbReference type="SUPFAM" id="SSF56784">
    <property type="entry name" value="HAD-like"/>
    <property type="match status" value="1"/>
</dbReference>
<dbReference type="SFLD" id="SFLDG00002">
    <property type="entry name" value="C1.7:_P-type_atpase_like"/>
    <property type="match status" value="1"/>
</dbReference>
<keyword evidence="9" id="KW-0067">ATP-binding</keyword>
<dbReference type="EMBL" id="NHOC01000001">
    <property type="protein sequence ID" value="OUM21802.1"/>
    <property type="molecule type" value="Genomic_DNA"/>
</dbReference>
<dbReference type="InterPro" id="IPR006068">
    <property type="entry name" value="ATPase_P-typ_cation-transptr_C"/>
</dbReference>
<proteinExistence type="predicted"/>